<evidence type="ECO:0000313" key="2">
    <source>
        <dbReference type="Proteomes" id="UP001652600"/>
    </source>
</evidence>
<dbReference type="GeneID" id="103504441"/>
<name>A0ABM3L661_CUCME</name>
<evidence type="ECO:0000313" key="3">
    <source>
        <dbReference type="RefSeq" id="XP_050945516.1"/>
    </source>
</evidence>
<gene>
    <name evidence="3" type="primary">LOC103504441</name>
</gene>
<organism evidence="2 3">
    <name type="scientific">Cucumis melo</name>
    <name type="common">Muskmelon</name>
    <dbReference type="NCBI Taxonomy" id="3656"/>
    <lineage>
        <taxon>Eukaryota</taxon>
        <taxon>Viridiplantae</taxon>
        <taxon>Streptophyta</taxon>
        <taxon>Embryophyta</taxon>
        <taxon>Tracheophyta</taxon>
        <taxon>Spermatophyta</taxon>
        <taxon>Magnoliopsida</taxon>
        <taxon>eudicotyledons</taxon>
        <taxon>Gunneridae</taxon>
        <taxon>Pentapetalae</taxon>
        <taxon>rosids</taxon>
        <taxon>fabids</taxon>
        <taxon>Cucurbitales</taxon>
        <taxon>Cucurbitaceae</taxon>
        <taxon>Benincaseae</taxon>
        <taxon>Cucumis</taxon>
    </lineage>
</organism>
<evidence type="ECO:0000256" key="1">
    <source>
        <dbReference type="SAM" id="MobiDB-lite"/>
    </source>
</evidence>
<proteinExistence type="predicted"/>
<reference evidence="3" key="1">
    <citation type="submission" date="2025-08" db="UniProtKB">
        <authorList>
            <consortium name="RefSeq"/>
        </authorList>
    </citation>
    <scope>IDENTIFICATION</scope>
    <source>
        <tissue evidence="3">Stem</tissue>
    </source>
</reference>
<sequence length="348" mass="37868">MNIVYLLSDCVWIIKRFLVSLCNIGVIPTGSKCSRAVHGIEDDVLPVTGGGYRGRSPATVGDDQGTILDAKSCPNDKGNTKTIKSSSQLPVTEEKKESEDDSTQFDLDSCGSLLPSGSTIEDGVTDATIDLTTSSSLGPVGVKNLTDDTKNLELLTYSHPSASSTHEATVVDQGGIGSIQSEDGHFIDGKIAGQNIDLFYELEYVDDFHNQPKNEADPSSLKQATISNEGGDLDKQRLEIEECGAVANVAMDTLSSVTTTPSDQSQSARQRRYKRLSHCMFKSWQMHNEKPRILNSNSCIMLVQQVKKSMESRWHGKSCVIWKMARGTKKVCRICEEVAIQLASLGIS</sequence>
<feature type="compositionally biased region" description="Polar residues" evidence="1">
    <location>
        <begin position="80"/>
        <end position="90"/>
    </location>
</feature>
<accession>A0ABM3L661</accession>
<protein>
    <submittedName>
        <fullName evidence="3">Uncharacterized protein LOC103504441</fullName>
    </submittedName>
</protein>
<dbReference type="RefSeq" id="XP_050945516.1">
    <property type="nucleotide sequence ID" value="XM_051089559.1"/>
</dbReference>
<dbReference type="Proteomes" id="UP001652600">
    <property type="component" value="Chromosome 9"/>
</dbReference>
<keyword evidence="2" id="KW-1185">Reference proteome</keyword>
<feature type="region of interest" description="Disordered" evidence="1">
    <location>
        <begin position="55"/>
        <end position="106"/>
    </location>
</feature>